<dbReference type="Proteomes" id="UP001595712">
    <property type="component" value="Unassembled WGS sequence"/>
</dbReference>
<gene>
    <name evidence="2" type="ORF">ACFO8M_14070</name>
</gene>
<proteinExistence type="predicted"/>
<dbReference type="PROSITE" id="PS51257">
    <property type="entry name" value="PROKAR_LIPOPROTEIN"/>
    <property type="match status" value="1"/>
</dbReference>
<keyword evidence="1" id="KW-0732">Signal</keyword>
<evidence type="ECO:0000313" key="2">
    <source>
        <dbReference type="EMBL" id="MFC3493602.1"/>
    </source>
</evidence>
<accession>A0ABV7PYC5</accession>
<feature type="signal peptide" evidence="1">
    <location>
        <begin position="1"/>
        <end position="21"/>
    </location>
</feature>
<protein>
    <submittedName>
        <fullName evidence="2">Uncharacterized protein</fullName>
    </submittedName>
</protein>
<evidence type="ECO:0000256" key="1">
    <source>
        <dbReference type="SAM" id="SignalP"/>
    </source>
</evidence>
<feature type="chain" id="PRO_5045652284" evidence="1">
    <location>
        <begin position="22"/>
        <end position="399"/>
    </location>
</feature>
<name>A0ABV7PYC5_9ACTN</name>
<reference evidence="3" key="1">
    <citation type="journal article" date="2019" name="Int. J. Syst. Evol. Microbiol.">
        <title>The Global Catalogue of Microorganisms (GCM) 10K type strain sequencing project: providing services to taxonomists for standard genome sequencing and annotation.</title>
        <authorList>
            <consortium name="The Broad Institute Genomics Platform"/>
            <consortium name="The Broad Institute Genome Sequencing Center for Infectious Disease"/>
            <person name="Wu L."/>
            <person name="Ma J."/>
        </authorList>
    </citation>
    <scope>NUCLEOTIDE SEQUENCE [LARGE SCALE GENOMIC DNA]</scope>
    <source>
        <strain evidence="3">CGMCC 4.7396</strain>
    </source>
</reference>
<comment type="caution">
    <text evidence="2">The sequence shown here is derived from an EMBL/GenBank/DDBJ whole genome shotgun (WGS) entry which is preliminary data.</text>
</comment>
<dbReference type="RefSeq" id="WP_387976230.1">
    <property type="nucleotide sequence ID" value="NZ_JBHRWO010000010.1"/>
</dbReference>
<evidence type="ECO:0000313" key="3">
    <source>
        <dbReference type="Proteomes" id="UP001595712"/>
    </source>
</evidence>
<sequence>MQRKTRAAAALAAALALAATAACTDDAKDGDAAEDSGEVFEETRLVDMVNESSRLLFELESAEARIVQACLEDDDFTVHDQMLFWVHEPEPQESLYEADDWGNWLPTVEEASKYGLGLWAHAEGADPDEVEEYSAYKGHEFADSLEDEMALEGRPVGPDNSAFEALDPQGQYDYYVAYIGEAAALDEYGYLIGEAREAADESEDEVYTGDEFAYEQPEPGGCMREMIDALYGDLRRVEDPEGNKGRSAYWEYRPVNPMDDFANAEDSQTMYDEAIAPVQVELVECLAEHDRHNWEFDEEGSLPIGDYLYELYNGEGSVVGDHPDLPDDAPTDHEGKKAFEIALAVDLAECGDETGYRETAEQAWGDSREAFYVSIEVETYAWQEEVRAILTKAQEELES</sequence>
<dbReference type="EMBL" id="JBHRWO010000010">
    <property type="protein sequence ID" value="MFC3493602.1"/>
    <property type="molecule type" value="Genomic_DNA"/>
</dbReference>
<keyword evidence="3" id="KW-1185">Reference proteome</keyword>
<organism evidence="2 3">
    <name type="scientific">Glycomyces rhizosphaerae</name>
    <dbReference type="NCBI Taxonomy" id="2054422"/>
    <lineage>
        <taxon>Bacteria</taxon>
        <taxon>Bacillati</taxon>
        <taxon>Actinomycetota</taxon>
        <taxon>Actinomycetes</taxon>
        <taxon>Glycomycetales</taxon>
        <taxon>Glycomycetaceae</taxon>
        <taxon>Glycomyces</taxon>
    </lineage>
</organism>